<dbReference type="OrthoDB" id="265044at2759"/>
<dbReference type="InterPro" id="IPR005225">
    <property type="entry name" value="Small_GTP-bd"/>
</dbReference>
<dbReference type="SMART" id="SM00175">
    <property type="entry name" value="RAB"/>
    <property type="match status" value="1"/>
</dbReference>
<dbReference type="NCBIfam" id="TIGR00231">
    <property type="entry name" value="small_GTP"/>
    <property type="match status" value="1"/>
</dbReference>
<feature type="compositionally biased region" description="Basic and acidic residues" evidence="3">
    <location>
        <begin position="198"/>
        <end position="221"/>
    </location>
</feature>
<dbReference type="GO" id="GO:0007165">
    <property type="term" value="P:signal transduction"/>
    <property type="evidence" value="ECO:0007669"/>
    <property type="project" value="InterPro"/>
</dbReference>
<evidence type="ECO:0000256" key="3">
    <source>
        <dbReference type="SAM" id="MobiDB-lite"/>
    </source>
</evidence>
<dbReference type="EMBL" id="KZ678141">
    <property type="protein sequence ID" value="PSN62585.1"/>
    <property type="molecule type" value="Genomic_DNA"/>
</dbReference>
<dbReference type="Gene3D" id="3.40.50.300">
    <property type="entry name" value="P-loop containing nucleotide triphosphate hydrolases"/>
    <property type="match status" value="1"/>
</dbReference>
<dbReference type="SMART" id="SM00173">
    <property type="entry name" value="RAS"/>
    <property type="match status" value="1"/>
</dbReference>
<keyword evidence="2" id="KW-0342">GTP-binding</keyword>
<dbReference type="FunFam" id="3.40.50.300:FF:001856">
    <property type="entry name" value="RAS small monomeric GTPase, putative"/>
    <property type="match status" value="1"/>
</dbReference>
<keyword evidence="1" id="KW-0547">Nucleotide-binding</keyword>
<dbReference type="InterPro" id="IPR027417">
    <property type="entry name" value="P-loop_NTPase"/>
</dbReference>
<feature type="region of interest" description="Disordered" evidence="3">
    <location>
        <begin position="180"/>
        <end position="227"/>
    </location>
</feature>
<feature type="compositionally biased region" description="Polar residues" evidence="3">
    <location>
        <begin position="181"/>
        <end position="190"/>
    </location>
</feature>
<dbReference type="Pfam" id="PF00071">
    <property type="entry name" value="Ras"/>
    <property type="match status" value="1"/>
</dbReference>
<dbReference type="GO" id="GO:0003924">
    <property type="term" value="F:GTPase activity"/>
    <property type="evidence" value="ECO:0007669"/>
    <property type="project" value="InterPro"/>
</dbReference>
<proteinExistence type="predicted"/>
<dbReference type="PRINTS" id="PR00449">
    <property type="entry name" value="RASTRNSFRMNG"/>
</dbReference>
<dbReference type="PROSITE" id="PS51419">
    <property type="entry name" value="RAB"/>
    <property type="match status" value="1"/>
</dbReference>
<dbReference type="GO" id="GO:0016020">
    <property type="term" value="C:membrane"/>
    <property type="evidence" value="ECO:0007669"/>
    <property type="project" value="InterPro"/>
</dbReference>
<organism evidence="4 5">
    <name type="scientific">Corynespora cassiicola Philippines</name>
    <dbReference type="NCBI Taxonomy" id="1448308"/>
    <lineage>
        <taxon>Eukaryota</taxon>
        <taxon>Fungi</taxon>
        <taxon>Dikarya</taxon>
        <taxon>Ascomycota</taxon>
        <taxon>Pezizomycotina</taxon>
        <taxon>Dothideomycetes</taxon>
        <taxon>Pleosporomycetidae</taxon>
        <taxon>Pleosporales</taxon>
        <taxon>Corynesporascaceae</taxon>
        <taxon>Corynespora</taxon>
    </lineage>
</organism>
<protein>
    <submittedName>
        <fullName evidence="4">Ras-domain-containing protein</fullName>
    </submittedName>
</protein>
<dbReference type="InterPro" id="IPR001806">
    <property type="entry name" value="Small_GTPase"/>
</dbReference>
<dbReference type="SMART" id="SM00174">
    <property type="entry name" value="RHO"/>
    <property type="match status" value="1"/>
</dbReference>
<dbReference type="GO" id="GO:0005525">
    <property type="term" value="F:GTP binding"/>
    <property type="evidence" value="ECO:0007669"/>
    <property type="project" value="UniProtKB-KW"/>
</dbReference>
<evidence type="ECO:0000313" key="5">
    <source>
        <dbReference type="Proteomes" id="UP000240883"/>
    </source>
</evidence>
<dbReference type="PANTHER" id="PTHR24070">
    <property type="entry name" value="RAS, DI-RAS, AND RHEB FAMILY MEMBERS OF SMALL GTPASE SUPERFAMILY"/>
    <property type="match status" value="1"/>
</dbReference>
<dbReference type="InterPro" id="IPR020849">
    <property type="entry name" value="Small_GTPase_Ras-type"/>
</dbReference>
<sequence>MDENNRITITVCGDGGCGKSSITLRLVRSQWTHEYDPTIEDSYSVTRNIDGQNYFLMLTDTAGQEEYRGLWAASNLKSDAFLLVYDITNPHSLDGLEYFTEMIDMEEENRIDNGQVPPVRIVAGNKCDLQAARQIKSAQGLEWARSRRCGFMETSAREMVNIEETFALLVRRVVEARRQTAGDSSAQTIRTPALPPVNEKHASSSDPPSEKGGQDAKESFWKKLRCW</sequence>
<dbReference type="Proteomes" id="UP000240883">
    <property type="component" value="Unassembled WGS sequence"/>
</dbReference>
<name>A0A2T2NAW3_CORCC</name>
<evidence type="ECO:0000313" key="4">
    <source>
        <dbReference type="EMBL" id="PSN62585.1"/>
    </source>
</evidence>
<reference evidence="4 5" key="1">
    <citation type="journal article" date="2018" name="Front. Microbiol.">
        <title>Genome-Wide Analysis of Corynespora cassiicola Leaf Fall Disease Putative Effectors.</title>
        <authorList>
            <person name="Lopez D."/>
            <person name="Ribeiro S."/>
            <person name="Label P."/>
            <person name="Fumanal B."/>
            <person name="Venisse J.S."/>
            <person name="Kohler A."/>
            <person name="de Oliveira R.R."/>
            <person name="Labutti K."/>
            <person name="Lipzen A."/>
            <person name="Lail K."/>
            <person name="Bauer D."/>
            <person name="Ohm R.A."/>
            <person name="Barry K.W."/>
            <person name="Spatafora J."/>
            <person name="Grigoriev I.V."/>
            <person name="Martin F.M."/>
            <person name="Pujade-Renaud V."/>
        </authorList>
    </citation>
    <scope>NUCLEOTIDE SEQUENCE [LARGE SCALE GENOMIC DNA]</scope>
    <source>
        <strain evidence="4 5">Philippines</strain>
    </source>
</reference>
<keyword evidence="5" id="KW-1185">Reference proteome</keyword>
<evidence type="ECO:0000256" key="2">
    <source>
        <dbReference type="ARBA" id="ARBA00023134"/>
    </source>
</evidence>
<gene>
    <name evidence="4" type="ORF">BS50DRAFT_577488</name>
</gene>
<dbReference type="AlphaFoldDB" id="A0A2T2NAW3"/>
<dbReference type="SUPFAM" id="SSF52540">
    <property type="entry name" value="P-loop containing nucleoside triphosphate hydrolases"/>
    <property type="match status" value="1"/>
</dbReference>
<dbReference type="CDD" id="cd00876">
    <property type="entry name" value="Ras"/>
    <property type="match status" value="1"/>
</dbReference>
<accession>A0A2T2NAW3</accession>
<dbReference type="PROSITE" id="PS51421">
    <property type="entry name" value="RAS"/>
    <property type="match status" value="1"/>
</dbReference>
<evidence type="ECO:0000256" key="1">
    <source>
        <dbReference type="ARBA" id="ARBA00022741"/>
    </source>
</evidence>
<dbReference type="STRING" id="1448308.A0A2T2NAW3"/>